<dbReference type="GO" id="GO:0016491">
    <property type="term" value="F:oxidoreductase activity"/>
    <property type="evidence" value="ECO:0007669"/>
    <property type="project" value="InterPro"/>
</dbReference>
<evidence type="ECO:0000259" key="1">
    <source>
        <dbReference type="Pfam" id="PF00248"/>
    </source>
</evidence>
<dbReference type="Gene3D" id="3.20.20.100">
    <property type="entry name" value="NADP-dependent oxidoreductase domain"/>
    <property type="match status" value="1"/>
</dbReference>
<keyword evidence="3" id="KW-1185">Reference proteome</keyword>
<gene>
    <name evidence="2" type="ORF">CIL03_02580</name>
</gene>
<dbReference type="Pfam" id="PF00248">
    <property type="entry name" value="Aldo_ket_red"/>
    <property type="match status" value="1"/>
</dbReference>
<proteinExistence type="predicted"/>
<dbReference type="OrthoDB" id="9773828at2"/>
<dbReference type="InterPro" id="IPR053135">
    <property type="entry name" value="AKR2_Oxidoreductase"/>
</dbReference>
<evidence type="ECO:0000313" key="3">
    <source>
        <dbReference type="Proteomes" id="UP000216498"/>
    </source>
</evidence>
<feature type="domain" description="NADP-dependent oxidoreductase" evidence="1">
    <location>
        <begin position="16"/>
        <end position="292"/>
    </location>
</feature>
<dbReference type="EMBL" id="NPMS01000001">
    <property type="protein sequence ID" value="OZU90042.1"/>
    <property type="molecule type" value="Genomic_DNA"/>
</dbReference>
<dbReference type="InterPro" id="IPR023210">
    <property type="entry name" value="NADP_OxRdtase_dom"/>
</dbReference>
<organism evidence="2 3">
    <name type="scientific">Virgibacillus indicus</name>
    <dbReference type="NCBI Taxonomy" id="2024554"/>
    <lineage>
        <taxon>Bacteria</taxon>
        <taxon>Bacillati</taxon>
        <taxon>Bacillota</taxon>
        <taxon>Bacilli</taxon>
        <taxon>Bacillales</taxon>
        <taxon>Bacillaceae</taxon>
        <taxon>Virgibacillus</taxon>
    </lineage>
</organism>
<evidence type="ECO:0000313" key="2">
    <source>
        <dbReference type="EMBL" id="OZU90042.1"/>
    </source>
</evidence>
<dbReference type="CDD" id="cd19086">
    <property type="entry name" value="AKR_AKR11C1"/>
    <property type="match status" value="1"/>
</dbReference>
<dbReference type="AlphaFoldDB" id="A0A265NDC2"/>
<sequence>MKQNQLGKSDIYVSELTLGCMSLGTDVSHASKIIDSALDRGINHLDTADLYDFGKNEEIIGSVIKNKRDEIVLTTKVGNHFNRTEKDWFWDPSKEHIKNGLKDSLARLNTDYIDFYMLHGGTIDDPISESIEAFEELKSEGLIRGYGISSIRPNVIREYVKHSSIDAVMMQYSILDRRPEEEILDLLHANRISVLARGPLAKGMLSSSAEKQINDKGQNGFLEYSRKELEEIYQNLSETFGEEFTLNELSLKYVLKHPAVASAVFGASSIKQLEENTSVHLSTALSNENYLDIQNNISKQIKYENHR</sequence>
<dbReference type="RefSeq" id="WP_094883641.1">
    <property type="nucleotide sequence ID" value="NZ_NPMS01000001.1"/>
</dbReference>
<dbReference type="SUPFAM" id="SSF51430">
    <property type="entry name" value="NAD(P)-linked oxidoreductase"/>
    <property type="match status" value="1"/>
</dbReference>
<dbReference type="InterPro" id="IPR020471">
    <property type="entry name" value="AKR"/>
</dbReference>
<comment type="caution">
    <text evidence="2">The sequence shown here is derived from an EMBL/GenBank/DDBJ whole genome shotgun (WGS) entry which is preliminary data.</text>
</comment>
<dbReference type="InterPro" id="IPR036812">
    <property type="entry name" value="NAD(P)_OxRdtase_dom_sf"/>
</dbReference>
<dbReference type="PRINTS" id="PR00069">
    <property type="entry name" value="ALDKETRDTASE"/>
</dbReference>
<name>A0A265NDC2_9BACI</name>
<protein>
    <submittedName>
        <fullName evidence="2">Oxidoreductase</fullName>
    </submittedName>
</protein>
<dbReference type="PANTHER" id="PTHR43312">
    <property type="entry name" value="D-THREO-ALDOSE 1-DEHYDROGENASE"/>
    <property type="match status" value="1"/>
</dbReference>
<accession>A0A265NDC2</accession>
<dbReference type="PANTHER" id="PTHR43312:SF1">
    <property type="entry name" value="NADP-DEPENDENT OXIDOREDUCTASE DOMAIN-CONTAINING PROTEIN"/>
    <property type="match status" value="1"/>
</dbReference>
<reference evidence="2 3" key="1">
    <citation type="submission" date="2017-08" db="EMBL/GenBank/DDBJ databases">
        <title>Virgibacillus indicus sp. nov. and Virgibacillus profoundi sp. nov, two moderately halophilic bacteria isolated from marine sediment by using the Microfluidic Streak Plate.</title>
        <authorList>
            <person name="Xu B."/>
            <person name="Hu B."/>
            <person name="Wang J."/>
            <person name="Zhu Y."/>
            <person name="Huang L."/>
            <person name="Du W."/>
            <person name="Huang Y."/>
        </authorList>
    </citation>
    <scope>NUCLEOTIDE SEQUENCE [LARGE SCALE GENOMIC DNA]</scope>
    <source>
        <strain evidence="2 3">IO3-P2-C2</strain>
    </source>
</reference>
<dbReference type="Proteomes" id="UP000216498">
    <property type="component" value="Unassembled WGS sequence"/>
</dbReference>